<dbReference type="SUPFAM" id="SSF55874">
    <property type="entry name" value="ATPase domain of HSP90 chaperone/DNA topoisomerase II/histidine kinase"/>
    <property type="match status" value="1"/>
</dbReference>
<feature type="transmembrane region" description="Helical" evidence="9">
    <location>
        <begin position="12"/>
        <end position="32"/>
    </location>
</feature>
<dbReference type="GO" id="GO:0016020">
    <property type="term" value="C:membrane"/>
    <property type="evidence" value="ECO:0007669"/>
    <property type="project" value="InterPro"/>
</dbReference>
<comment type="catalytic activity">
    <reaction evidence="1">
        <text>ATP + protein L-histidine = ADP + protein N-phospho-L-histidine.</text>
        <dbReference type="EC" id="2.7.13.3"/>
    </reaction>
</comment>
<comment type="caution">
    <text evidence="12">The sequence shown here is derived from an EMBL/GenBank/DDBJ whole genome shotgun (WGS) entry which is preliminary data.</text>
</comment>
<dbReference type="CDD" id="cd16917">
    <property type="entry name" value="HATPase_UhpB-NarQ-NarX-like"/>
    <property type="match status" value="1"/>
</dbReference>
<evidence type="ECO:0000256" key="6">
    <source>
        <dbReference type="ARBA" id="ARBA00022777"/>
    </source>
</evidence>
<dbReference type="Gene3D" id="1.20.5.1930">
    <property type="match status" value="1"/>
</dbReference>
<dbReference type="Pfam" id="PF13796">
    <property type="entry name" value="Sensor"/>
    <property type="match status" value="1"/>
</dbReference>
<feature type="transmembrane region" description="Helical" evidence="9">
    <location>
        <begin position="159"/>
        <end position="183"/>
    </location>
</feature>
<dbReference type="GO" id="GO:0000155">
    <property type="term" value="F:phosphorelay sensor kinase activity"/>
    <property type="evidence" value="ECO:0007669"/>
    <property type="project" value="InterPro"/>
</dbReference>
<feature type="transmembrane region" description="Helical" evidence="9">
    <location>
        <begin position="38"/>
        <end position="57"/>
    </location>
</feature>
<name>A0A9X2VZ52_9PSEU</name>
<evidence type="ECO:0000256" key="3">
    <source>
        <dbReference type="ARBA" id="ARBA00022553"/>
    </source>
</evidence>
<dbReference type="EMBL" id="JANYMP010000046">
    <property type="protein sequence ID" value="MCS7484433.1"/>
    <property type="molecule type" value="Genomic_DNA"/>
</dbReference>
<dbReference type="PANTHER" id="PTHR24421:SF10">
    <property type="entry name" value="NITRATE_NITRITE SENSOR PROTEIN NARQ"/>
    <property type="match status" value="1"/>
</dbReference>
<feature type="transmembrane region" description="Helical" evidence="9">
    <location>
        <begin position="111"/>
        <end position="139"/>
    </location>
</feature>
<evidence type="ECO:0000256" key="8">
    <source>
        <dbReference type="ARBA" id="ARBA00023012"/>
    </source>
</evidence>
<dbReference type="EC" id="2.7.13.3" evidence="2"/>
<protein>
    <recommendedName>
        <fullName evidence="2">histidine kinase</fullName>
        <ecNumber evidence="2">2.7.13.3</ecNumber>
    </recommendedName>
</protein>
<keyword evidence="9" id="KW-1133">Transmembrane helix</keyword>
<feature type="domain" description="Putative sensor" evidence="11">
    <location>
        <begin position="15"/>
        <end position="198"/>
    </location>
</feature>
<dbReference type="PANTHER" id="PTHR24421">
    <property type="entry name" value="NITRATE/NITRITE SENSOR PROTEIN NARX-RELATED"/>
    <property type="match status" value="1"/>
</dbReference>
<dbReference type="Pfam" id="PF07730">
    <property type="entry name" value="HisKA_3"/>
    <property type="match status" value="1"/>
</dbReference>
<evidence type="ECO:0000259" key="11">
    <source>
        <dbReference type="Pfam" id="PF13796"/>
    </source>
</evidence>
<accession>A0A9X2VZ52</accession>
<keyword evidence="9" id="KW-0812">Transmembrane</keyword>
<dbReference type="RefSeq" id="WP_259629882.1">
    <property type="nucleotide sequence ID" value="NZ_JANYMP010000046.1"/>
</dbReference>
<keyword evidence="6" id="KW-0418">Kinase</keyword>
<dbReference type="GO" id="GO:0005524">
    <property type="term" value="F:ATP binding"/>
    <property type="evidence" value="ECO:0007669"/>
    <property type="project" value="UniProtKB-KW"/>
</dbReference>
<evidence type="ECO:0000256" key="5">
    <source>
        <dbReference type="ARBA" id="ARBA00022741"/>
    </source>
</evidence>
<evidence type="ECO:0000256" key="7">
    <source>
        <dbReference type="ARBA" id="ARBA00022840"/>
    </source>
</evidence>
<dbReference type="InterPro" id="IPR025828">
    <property type="entry name" value="Put_sensor_dom"/>
</dbReference>
<evidence type="ECO:0000256" key="9">
    <source>
        <dbReference type="SAM" id="Phobius"/>
    </source>
</evidence>
<dbReference type="InterPro" id="IPR011712">
    <property type="entry name" value="Sig_transdc_His_kin_sub3_dim/P"/>
</dbReference>
<dbReference type="InterPro" id="IPR050482">
    <property type="entry name" value="Sensor_HK_TwoCompSys"/>
</dbReference>
<keyword evidence="4" id="KW-0808">Transferase</keyword>
<proteinExistence type="predicted"/>
<keyword evidence="9" id="KW-0472">Membrane</keyword>
<dbReference type="AlphaFoldDB" id="A0A9X2VZ52"/>
<keyword evidence="3" id="KW-0597">Phosphoprotein</keyword>
<keyword evidence="7" id="KW-0067">ATP-binding</keyword>
<dbReference type="GO" id="GO:0046983">
    <property type="term" value="F:protein dimerization activity"/>
    <property type="evidence" value="ECO:0007669"/>
    <property type="project" value="InterPro"/>
</dbReference>
<evidence type="ECO:0000256" key="4">
    <source>
        <dbReference type="ARBA" id="ARBA00022679"/>
    </source>
</evidence>
<keyword evidence="5" id="KW-0547">Nucleotide-binding</keyword>
<keyword evidence="13" id="KW-1185">Reference proteome</keyword>
<evidence type="ECO:0000313" key="12">
    <source>
        <dbReference type="EMBL" id="MCS7484433.1"/>
    </source>
</evidence>
<evidence type="ECO:0000256" key="2">
    <source>
        <dbReference type="ARBA" id="ARBA00012438"/>
    </source>
</evidence>
<dbReference type="InterPro" id="IPR036890">
    <property type="entry name" value="HATPase_C_sf"/>
</dbReference>
<sequence>MTTRALSKIARTSVFLLLNFFLSTLWFVLLVSLFSTSIGLAVVWVGVPLLAVTLLVARGASTLERAWTRTMLDVHIPSPYRPLPEEGGLLPRMKGILTDPASWRDFGYWMLMFPVSIVEFVAVVVFWPVVISLVAYPLYLGNLPSYFVVDLPTGGEWAINSFTNALPVTVLGLLLGLLTVPLLRGMGHLHGLLASSILGPSRTAVLSAETKRLAASRARGVDSAEAERRRIERDLHDGAQQRLVSVAMTLGRAKTKMESDPDAARELIAEAHVDAKLAISELRDLARGIYPSVLGDRGLDPALSSLVSKCPIPVDLSVDVEPRPPTAVESAAYFTVAETLTNIAKHAGATRAQVKVFRTDHSVVVEVTDDGKGGAEVRPGGGLAGLADRAATIDGVVVVVSPIGGPTVIRTELPCAW</sequence>
<dbReference type="Proteomes" id="UP001141259">
    <property type="component" value="Unassembled WGS sequence"/>
</dbReference>
<evidence type="ECO:0000256" key="1">
    <source>
        <dbReference type="ARBA" id="ARBA00000085"/>
    </source>
</evidence>
<evidence type="ECO:0000259" key="10">
    <source>
        <dbReference type="Pfam" id="PF07730"/>
    </source>
</evidence>
<feature type="domain" description="Signal transduction histidine kinase subgroup 3 dimerisation and phosphoacceptor" evidence="10">
    <location>
        <begin position="227"/>
        <end position="293"/>
    </location>
</feature>
<dbReference type="Gene3D" id="3.30.565.10">
    <property type="entry name" value="Histidine kinase-like ATPase, C-terminal domain"/>
    <property type="match status" value="1"/>
</dbReference>
<gene>
    <name evidence="12" type="ORF">NZH93_47035</name>
</gene>
<organism evidence="12 13">
    <name type="scientific">Umezawaea endophytica</name>
    <dbReference type="NCBI Taxonomy" id="1654476"/>
    <lineage>
        <taxon>Bacteria</taxon>
        <taxon>Bacillati</taxon>
        <taxon>Actinomycetota</taxon>
        <taxon>Actinomycetes</taxon>
        <taxon>Pseudonocardiales</taxon>
        <taxon>Pseudonocardiaceae</taxon>
        <taxon>Umezawaea</taxon>
    </lineage>
</organism>
<reference evidence="12" key="1">
    <citation type="submission" date="2022-08" db="EMBL/GenBank/DDBJ databases">
        <authorList>
            <person name="Tistechok S."/>
            <person name="Samborskyy M."/>
            <person name="Roman I."/>
        </authorList>
    </citation>
    <scope>NUCLEOTIDE SEQUENCE</scope>
    <source>
        <strain evidence="12">DSM 103496</strain>
    </source>
</reference>
<evidence type="ECO:0000313" key="13">
    <source>
        <dbReference type="Proteomes" id="UP001141259"/>
    </source>
</evidence>
<keyword evidence="8" id="KW-0902">Two-component regulatory system</keyword>